<dbReference type="EMBL" id="NXGJ01000001">
    <property type="protein sequence ID" value="PRM89268.1"/>
    <property type="molecule type" value="Genomic_DNA"/>
</dbReference>
<evidence type="ECO:0000256" key="3">
    <source>
        <dbReference type="ARBA" id="ARBA00022519"/>
    </source>
</evidence>
<comment type="subcellular location">
    <subcellularLocation>
        <location evidence="1">Cell inner membrane</location>
    </subcellularLocation>
</comment>
<feature type="domain" description="Mce/MlaD" evidence="8">
    <location>
        <begin position="755"/>
        <end position="811"/>
    </location>
</feature>
<feature type="domain" description="Mce/MlaD" evidence="8">
    <location>
        <begin position="289"/>
        <end position="374"/>
    </location>
</feature>
<evidence type="ECO:0000256" key="5">
    <source>
        <dbReference type="ARBA" id="ARBA00022989"/>
    </source>
</evidence>
<protein>
    <submittedName>
        <fullName evidence="9">Paraquat-inducible protein B</fullName>
    </submittedName>
</protein>
<keyword evidence="3" id="KW-0997">Cell inner membrane</keyword>
<keyword evidence="5 7" id="KW-1133">Transmembrane helix</keyword>
<gene>
    <name evidence="9" type="ORF">CJ669_01855</name>
</gene>
<dbReference type="PANTHER" id="PTHR30462:SF0">
    <property type="entry name" value="INTERMEMBRANE TRANSPORT PROTEIN YEBT"/>
    <property type="match status" value="1"/>
</dbReference>
<dbReference type="Pfam" id="PF02470">
    <property type="entry name" value="MlaD"/>
    <property type="match status" value="5"/>
</dbReference>
<dbReference type="InterPro" id="IPR003399">
    <property type="entry name" value="Mce/MlaD"/>
</dbReference>
<keyword evidence="6 7" id="KW-0472">Membrane</keyword>
<accession>A0A2S9SRR9</accession>
<keyword evidence="2" id="KW-1003">Cell membrane</keyword>
<dbReference type="GO" id="GO:0005886">
    <property type="term" value="C:plasma membrane"/>
    <property type="evidence" value="ECO:0007669"/>
    <property type="project" value="UniProtKB-SubCell"/>
</dbReference>
<feature type="domain" description="Mce/MlaD" evidence="8">
    <location>
        <begin position="638"/>
        <end position="686"/>
    </location>
</feature>
<evidence type="ECO:0000313" key="9">
    <source>
        <dbReference type="EMBL" id="PRM89268.1"/>
    </source>
</evidence>
<name>A0A2S9SRR9_9BACT</name>
<feature type="transmembrane region" description="Helical" evidence="7">
    <location>
        <begin position="21"/>
        <end position="40"/>
    </location>
</feature>
<evidence type="ECO:0000259" key="8">
    <source>
        <dbReference type="Pfam" id="PF02470"/>
    </source>
</evidence>
<evidence type="ECO:0000256" key="7">
    <source>
        <dbReference type="SAM" id="Phobius"/>
    </source>
</evidence>
<organism evidence="9 10">
    <name type="scientific">Aliarcobacter cryaerophilus</name>
    <dbReference type="NCBI Taxonomy" id="28198"/>
    <lineage>
        <taxon>Bacteria</taxon>
        <taxon>Pseudomonadati</taxon>
        <taxon>Campylobacterota</taxon>
        <taxon>Epsilonproteobacteria</taxon>
        <taxon>Campylobacterales</taxon>
        <taxon>Arcobacteraceae</taxon>
        <taxon>Aliarcobacter</taxon>
    </lineage>
</organism>
<dbReference type="PANTHER" id="PTHR30462">
    <property type="entry name" value="INTERMEMBRANE TRANSPORT PROTEIN PQIB-RELATED"/>
    <property type="match status" value="1"/>
</dbReference>
<keyword evidence="4 7" id="KW-0812">Transmembrane</keyword>
<evidence type="ECO:0000256" key="2">
    <source>
        <dbReference type="ARBA" id="ARBA00022475"/>
    </source>
</evidence>
<sequence length="878" mass="99872">MSNLGKETTVYEAKIEAKKRFSFIWLLPFMIFGILAWTAYDTYSKKGTNIVVYFKSAEGLKENVTPLEYKGLQLGKVTKISMDDDFKNVAVNILVNSNASDYVANENSQFWIKKPTVSLTKVSGLNTLVSGYKIELSTNVTNPKDFETAKDKWYFEGLEYQPDDNFDKNSYYVTLLVNNKDNVDIGMPIFYNKFQIGEVISKNFKDEKLHATLWIYEKYRYLVNQSSEFVMNEALKVSYGAGGLHIELGSLYSALVGGITVTTPLKDKDEIKQDEIKNLYAKSEDLKKKYYFTINFQDSKKIDENSPILYRGLEVGKIVSVELDADLIVSKAFVYEEYKYLLTKNSRFFVEEPTISLDGIKNIGNIITGNYLTLEYKQGDFSDSFIAINKNLNSQNTFKIELIADSLNSINERSKIYFKNIEIGRVDSYKLTNDYKSVKVSILIDKNYKDLINDKTVFFDMSSKLLQMRNLQLDINYSGLDSILNGSIGVISTKENSKLTKKEFNLHNDYKEAVRLKRVQSKGFVVFAQFDNSFKPTLDMAVVYKNQEIGFVKNIKFHDTVSNIELFIYEEYKKYITNSSRFYKKPALDFKASLSGIIFEIDNFASLLDGSIELDNSSKIPLGNHEIYATLDDMNSATNSVTIIFDDVEGLQENFSKLTYKGANIGKVRKIRLNKNNQVEIDAIIFSDFLNFSKKGTVFYLKKPRISLQEVANLGAAVMGVDIGVIKGEGEFKRVFTGLNEEPSLPHSHFGTVFKVEDKTASSVNVDSPIYYKNVIIGKVSKVDLSSDGSRVIVDCLIEDKYKKLVRKNSKFYDISGFDMEFSIFGSKVQSSTVTSLIKGGFIVVTPYDYQEEATTKDIFILEKVLGDDWKYISPSIK</sequence>
<dbReference type="RefSeq" id="WP_105908452.1">
    <property type="nucleotide sequence ID" value="NZ_NXGJ01000001.1"/>
</dbReference>
<evidence type="ECO:0000313" key="10">
    <source>
        <dbReference type="Proteomes" id="UP000239065"/>
    </source>
</evidence>
<dbReference type="Proteomes" id="UP000239065">
    <property type="component" value="Unassembled WGS sequence"/>
</dbReference>
<dbReference type="InterPro" id="IPR051800">
    <property type="entry name" value="PqiA-PqiB_transport"/>
</dbReference>
<proteinExistence type="predicted"/>
<dbReference type="AlphaFoldDB" id="A0A2S9SRR9"/>
<comment type="caution">
    <text evidence="9">The sequence shown here is derived from an EMBL/GenBank/DDBJ whole genome shotgun (WGS) entry which is preliminary data.</text>
</comment>
<evidence type="ECO:0000256" key="1">
    <source>
        <dbReference type="ARBA" id="ARBA00004533"/>
    </source>
</evidence>
<feature type="domain" description="Mce/MlaD" evidence="8">
    <location>
        <begin position="399"/>
        <end position="473"/>
    </location>
</feature>
<feature type="domain" description="Mce/MlaD" evidence="8">
    <location>
        <begin position="47"/>
        <end position="137"/>
    </location>
</feature>
<evidence type="ECO:0000256" key="4">
    <source>
        <dbReference type="ARBA" id="ARBA00022692"/>
    </source>
</evidence>
<evidence type="ECO:0000256" key="6">
    <source>
        <dbReference type="ARBA" id="ARBA00023136"/>
    </source>
</evidence>
<reference evidence="9 10" key="1">
    <citation type="submission" date="2017-09" db="EMBL/GenBank/DDBJ databases">
        <title>Reassesment of A. cryaerophilus.</title>
        <authorList>
            <person name="Perez-Cataluna A."/>
            <person name="Collado L."/>
            <person name="Salgado O."/>
            <person name="Lefinanco V."/>
            <person name="Figueras M.J."/>
        </authorList>
    </citation>
    <scope>NUCLEOTIDE SEQUENCE [LARGE SCALE GENOMIC DNA]</scope>
    <source>
        <strain evidence="9 10">LMG 9861</strain>
    </source>
</reference>